<keyword evidence="2" id="KW-1185">Reference proteome</keyword>
<reference evidence="2" key="1">
    <citation type="journal article" date="2021" name="Science">
        <title>Hunting the eagle killer: A cyanobacterial neurotoxin causes vacuolar myelinopathy.</title>
        <authorList>
            <person name="Breinlinger S."/>
            <person name="Phillips T.J."/>
            <person name="Haram B.N."/>
            <person name="Mares J."/>
            <person name="Martinez Yerena J.A."/>
            <person name="Hrouzek P."/>
            <person name="Sobotka R."/>
            <person name="Henderson W.M."/>
            <person name="Schmieder P."/>
            <person name="Williams S.M."/>
            <person name="Lauderdale J.D."/>
            <person name="Wilde H.D."/>
            <person name="Gerrin W."/>
            <person name="Kust A."/>
            <person name="Washington J.W."/>
            <person name="Wagner C."/>
            <person name="Geier B."/>
            <person name="Liebeke M."/>
            <person name="Enke H."/>
            <person name="Niedermeyer T.H.J."/>
            <person name="Wilde S.B."/>
        </authorList>
    </citation>
    <scope>NUCLEOTIDE SEQUENCE [LARGE SCALE GENOMIC DNA]</scope>
    <source>
        <strain evidence="2">Thurmond2011</strain>
    </source>
</reference>
<dbReference type="RefSeq" id="WP_208354730.1">
    <property type="nucleotide sequence ID" value="NZ_CAWQFN010000360.1"/>
</dbReference>
<dbReference type="EMBL" id="JAALHA020000012">
    <property type="protein sequence ID" value="MDR9897405.1"/>
    <property type="molecule type" value="Genomic_DNA"/>
</dbReference>
<gene>
    <name evidence="1" type="ORF">G7B40_022960</name>
</gene>
<evidence type="ECO:0000313" key="2">
    <source>
        <dbReference type="Proteomes" id="UP000667802"/>
    </source>
</evidence>
<accession>A0AAP5IEE6</accession>
<dbReference type="AlphaFoldDB" id="A0AAP5IEE6"/>
<organism evidence="1 2">
    <name type="scientific">Aetokthonos hydrillicola Thurmond2011</name>
    <dbReference type="NCBI Taxonomy" id="2712845"/>
    <lineage>
        <taxon>Bacteria</taxon>
        <taxon>Bacillati</taxon>
        <taxon>Cyanobacteriota</taxon>
        <taxon>Cyanophyceae</taxon>
        <taxon>Nostocales</taxon>
        <taxon>Hapalosiphonaceae</taxon>
        <taxon>Aetokthonos</taxon>
    </lineage>
</organism>
<protein>
    <submittedName>
        <fullName evidence="1">Uncharacterized protein</fullName>
    </submittedName>
</protein>
<sequence length="57" mass="6576">MTEISEITDGFSFAYFKELFLSSSIRWMDTMELGELEKMMISQVTQLRAQTSSLTTD</sequence>
<evidence type="ECO:0000313" key="1">
    <source>
        <dbReference type="EMBL" id="MDR9897405.1"/>
    </source>
</evidence>
<proteinExistence type="predicted"/>
<name>A0AAP5IEE6_9CYAN</name>
<dbReference type="Proteomes" id="UP000667802">
    <property type="component" value="Unassembled WGS sequence"/>
</dbReference>
<comment type="caution">
    <text evidence="1">The sequence shown here is derived from an EMBL/GenBank/DDBJ whole genome shotgun (WGS) entry which is preliminary data.</text>
</comment>